<keyword evidence="2" id="KW-1185">Reference proteome</keyword>
<evidence type="ECO:0000313" key="1">
    <source>
        <dbReference type="EMBL" id="AUC20624.1"/>
    </source>
</evidence>
<protein>
    <recommendedName>
        <fullName evidence="3">Restriction endonuclease</fullName>
    </recommendedName>
</protein>
<accession>A0ABM6PVB6</accession>
<gene>
    <name evidence="1" type="ORF">BTO15_00170</name>
</gene>
<proteinExistence type="predicted"/>
<evidence type="ECO:0008006" key="3">
    <source>
        <dbReference type="Google" id="ProtNLM"/>
    </source>
</evidence>
<dbReference type="RefSeq" id="WP_208889920.1">
    <property type="nucleotide sequence ID" value="NZ_CP019336.1"/>
</dbReference>
<sequence length="264" mass="31253">MATRKTFEKAIIEKCKNPKVNANGYFLNNSENLLDGINIDLFQEDLMSGSGNELKSKFNAIFSSSALAVNNFSIVKKHPSKFNCFDYSNFDNAQFERQFRTGLGGTPPNLDFTIENEEVVIAIESKYLEITTRKKAKFVDSYNKEKLNYLKDFWFKLTRDYTDYNSYLDVAQLIKHSIGLINYKRENPEKDIILVYLYWLPDNYKSFPNFVEHKKDLIEFENEIKKNEDLKFISTTYNEFWKSYNNSIFSEHFDKMKKRYKIEI</sequence>
<evidence type="ECO:0000313" key="2">
    <source>
        <dbReference type="Proteomes" id="UP000232721"/>
    </source>
</evidence>
<name>A0ABM6PVB6_9FLAO</name>
<dbReference type="Pfam" id="PF22558">
    <property type="entry name" value="REase-ARP"/>
    <property type="match status" value="1"/>
</dbReference>
<dbReference type="InterPro" id="IPR054333">
    <property type="entry name" value="REase-ARP-assoc"/>
</dbReference>
<dbReference type="Proteomes" id="UP000232721">
    <property type="component" value="Chromosome"/>
</dbReference>
<reference evidence="1 2" key="1">
    <citation type="submission" date="2017-02" db="EMBL/GenBank/DDBJ databases">
        <title>Trade-off between light-utilization and light-protection in marine flavobacteria.</title>
        <authorList>
            <person name="Kumagai Y."/>
            <person name="Yoshizawa S."/>
            <person name="Kogure K."/>
            <person name="Iwasaki W."/>
        </authorList>
    </citation>
    <scope>NUCLEOTIDE SEQUENCE [LARGE SCALE GENOMIC DNA]</scope>
    <source>
        <strain evidence="1 2">KCTC 23670</strain>
    </source>
</reference>
<dbReference type="EMBL" id="CP019336">
    <property type="protein sequence ID" value="AUC20624.1"/>
    <property type="molecule type" value="Genomic_DNA"/>
</dbReference>
<organism evidence="1 2">
    <name type="scientific">Polaribacter sejongensis</name>
    <dbReference type="NCBI Taxonomy" id="985043"/>
    <lineage>
        <taxon>Bacteria</taxon>
        <taxon>Pseudomonadati</taxon>
        <taxon>Bacteroidota</taxon>
        <taxon>Flavobacteriia</taxon>
        <taxon>Flavobacteriales</taxon>
        <taxon>Flavobacteriaceae</taxon>
    </lineage>
</organism>